<evidence type="ECO:0000313" key="4">
    <source>
        <dbReference type="EMBL" id="EAY11541.1"/>
    </source>
</evidence>
<feature type="compositionally biased region" description="Low complexity" evidence="1">
    <location>
        <begin position="1"/>
        <end position="10"/>
    </location>
</feature>
<feature type="domain" description="Myb-like" evidence="2">
    <location>
        <begin position="164"/>
        <end position="214"/>
    </location>
</feature>
<name>A2E723_TRIV3</name>
<dbReference type="Pfam" id="PF13921">
    <property type="entry name" value="Myb_DNA-bind_6"/>
    <property type="match status" value="1"/>
</dbReference>
<keyword evidence="4" id="KW-0238">DNA-binding</keyword>
<dbReference type="RefSeq" id="XP_001323764.1">
    <property type="nucleotide sequence ID" value="XM_001323729.1"/>
</dbReference>
<dbReference type="PANTHER" id="PTHR45614">
    <property type="entry name" value="MYB PROTEIN-RELATED"/>
    <property type="match status" value="1"/>
</dbReference>
<feature type="region of interest" description="Disordered" evidence="1">
    <location>
        <begin position="1"/>
        <end position="97"/>
    </location>
</feature>
<dbReference type="InterPro" id="IPR001005">
    <property type="entry name" value="SANT/Myb"/>
</dbReference>
<sequence>MESQEQFSQESSRHRHRHRHYHKHRKHIISEEPDPILLEVTENERNEINQENSNESIDKEAEESQINEHQEQENDNQPEEQAQKRQESVLNEPARPIRVFRPDPIHKERESKVPFYSKLHFTREEDQIILDNYVGRNTDWSHIASLLSKRSAKNCKDRYFQYLDPSINNDPWTEQEKIKLHELVKRFGTDWRVIQKFFVGKTITNLKNTFTSYCKRKDIDKTEYLQKAERRRIQRRNKELPRLTDEEIVALSRELAPIVEQEFQNLFKDL</sequence>
<dbReference type="SMR" id="A2E723"/>
<accession>A2E723</accession>
<dbReference type="InterPro" id="IPR017930">
    <property type="entry name" value="Myb_dom"/>
</dbReference>
<dbReference type="VEuPathDB" id="TrichDB:TVAG_006160"/>
<dbReference type="VEuPathDB" id="TrichDB:TVAGG3_0982680"/>
<keyword evidence="5" id="KW-1185">Reference proteome</keyword>
<protein>
    <submittedName>
        <fullName evidence="4">Myb-like DNA-binding domain containing protein</fullName>
    </submittedName>
</protein>
<dbReference type="PROSITE" id="PS51294">
    <property type="entry name" value="HTH_MYB"/>
    <property type="match status" value="1"/>
</dbReference>
<feature type="compositionally biased region" description="Basic residues" evidence="1">
    <location>
        <begin position="13"/>
        <end position="27"/>
    </location>
</feature>
<dbReference type="GO" id="GO:0000978">
    <property type="term" value="F:RNA polymerase II cis-regulatory region sequence-specific DNA binding"/>
    <property type="evidence" value="ECO:0000318"/>
    <property type="project" value="GO_Central"/>
</dbReference>
<feature type="domain" description="Myb-like" evidence="2">
    <location>
        <begin position="113"/>
        <end position="163"/>
    </location>
</feature>
<feature type="domain" description="HTH myb-type" evidence="3">
    <location>
        <begin position="118"/>
        <end position="167"/>
    </location>
</feature>
<dbReference type="OMA" id="INEHQEQ"/>
<evidence type="ECO:0000256" key="1">
    <source>
        <dbReference type="SAM" id="MobiDB-lite"/>
    </source>
</evidence>
<dbReference type="GO" id="GO:0000981">
    <property type="term" value="F:DNA-binding transcription factor activity, RNA polymerase II-specific"/>
    <property type="evidence" value="ECO:0000318"/>
    <property type="project" value="GO_Central"/>
</dbReference>
<dbReference type="SMART" id="SM00717">
    <property type="entry name" value="SANT"/>
    <property type="match status" value="2"/>
</dbReference>
<dbReference type="InterPro" id="IPR050560">
    <property type="entry name" value="MYB_TF"/>
</dbReference>
<dbReference type="CDD" id="cd00167">
    <property type="entry name" value="SANT"/>
    <property type="match status" value="1"/>
</dbReference>
<dbReference type="eggNOG" id="KOG0050">
    <property type="taxonomic scope" value="Eukaryota"/>
</dbReference>
<dbReference type="AlphaFoldDB" id="A2E723"/>
<dbReference type="KEGG" id="tva:4769495"/>
<proteinExistence type="predicted"/>
<dbReference type="PANTHER" id="PTHR45614:SF253">
    <property type="entry name" value="CHROMOSOME UNDETERMINED SCAFFOLD_38, WHOLE GENOME SHOTGUN SEQUENCE"/>
    <property type="match status" value="1"/>
</dbReference>
<dbReference type="EMBL" id="DS113317">
    <property type="protein sequence ID" value="EAY11541.1"/>
    <property type="molecule type" value="Genomic_DNA"/>
</dbReference>
<dbReference type="OrthoDB" id="2188957at2759"/>
<dbReference type="Gene3D" id="1.10.10.60">
    <property type="entry name" value="Homeodomain-like"/>
    <property type="match status" value="2"/>
</dbReference>
<reference evidence="4" key="1">
    <citation type="submission" date="2006-10" db="EMBL/GenBank/DDBJ databases">
        <authorList>
            <person name="Amadeo P."/>
            <person name="Zhao Q."/>
            <person name="Wortman J."/>
            <person name="Fraser-Liggett C."/>
            <person name="Carlton J."/>
        </authorList>
    </citation>
    <scope>NUCLEOTIDE SEQUENCE</scope>
    <source>
        <strain evidence="4">G3</strain>
    </source>
</reference>
<evidence type="ECO:0000313" key="5">
    <source>
        <dbReference type="Proteomes" id="UP000001542"/>
    </source>
</evidence>
<dbReference type="Proteomes" id="UP000001542">
    <property type="component" value="Unassembled WGS sequence"/>
</dbReference>
<dbReference type="PROSITE" id="PS50090">
    <property type="entry name" value="MYB_LIKE"/>
    <property type="match status" value="2"/>
</dbReference>
<dbReference type="InParanoid" id="A2E723"/>
<dbReference type="GO" id="GO:0006355">
    <property type="term" value="P:regulation of DNA-templated transcription"/>
    <property type="evidence" value="ECO:0000318"/>
    <property type="project" value="GO_Central"/>
</dbReference>
<evidence type="ECO:0000259" key="3">
    <source>
        <dbReference type="PROSITE" id="PS51294"/>
    </source>
</evidence>
<reference evidence="4" key="2">
    <citation type="journal article" date="2007" name="Science">
        <title>Draft genome sequence of the sexually transmitted pathogen Trichomonas vaginalis.</title>
        <authorList>
            <person name="Carlton J.M."/>
            <person name="Hirt R.P."/>
            <person name="Silva J.C."/>
            <person name="Delcher A.L."/>
            <person name="Schatz M."/>
            <person name="Zhao Q."/>
            <person name="Wortman J.R."/>
            <person name="Bidwell S.L."/>
            <person name="Alsmark U.C.M."/>
            <person name="Besteiro S."/>
            <person name="Sicheritz-Ponten T."/>
            <person name="Noel C.J."/>
            <person name="Dacks J.B."/>
            <person name="Foster P.G."/>
            <person name="Simillion C."/>
            <person name="Van de Peer Y."/>
            <person name="Miranda-Saavedra D."/>
            <person name="Barton G.J."/>
            <person name="Westrop G.D."/>
            <person name="Mueller S."/>
            <person name="Dessi D."/>
            <person name="Fiori P.L."/>
            <person name="Ren Q."/>
            <person name="Paulsen I."/>
            <person name="Zhang H."/>
            <person name="Bastida-Corcuera F.D."/>
            <person name="Simoes-Barbosa A."/>
            <person name="Brown M.T."/>
            <person name="Hayes R.D."/>
            <person name="Mukherjee M."/>
            <person name="Okumura C.Y."/>
            <person name="Schneider R."/>
            <person name="Smith A.J."/>
            <person name="Vanacova S."/>
            <person name="Villalvazo M."/>
            <person name="Haas B.J."/>
            <person name="Pertea M."/>
            <person name="Feldblyum T.V."/>
            <person name="Utterback T.R."/>
            <person name="Shu C.L."/>
            <person name="Osoegawa K."/>
            <person name="de Jong P.J."/>
            <person name="Hrdy I."/>
            <person name="Horvathova L."/>
            <person name="Zubacova Z."/>
            <person name="Dolezal P."/>
            <person name="Malik S.B."/>
            <person name="Logsdon J.M. Jr."/>
            <person name="Henze K."/>
            <person name="Gupta A."/>
            <person name="Wang C.C."/>
            <person name="Dunne R.L."/>
            <person name="Upcroft J.A."/>
            <person name="Upcroft P."/>
            <person name="White O."/>
            <person name="Salzberg S.L."/>
            <person name="Tang P."/>
            <person name="Chiu C.-H."/>
            <person name="Lee Y.-S."/>
            <person name="Embley T.M."/>
            <person name="Coombs G.H."/>
            <person name="Mottram J.C."/>
            <person name="Tachezy J."/>
            <person name="Fraser-Liggett C.M."/>
            <person name="Johnson P.J."/>
        </authorList>
    </citation>
    <scope>NUCLEOTIDE SEQUENCE [LARGE SCALE GENOMIC DNA]</scope>
    <source>
        <strain evidence="4">G3</strain>
    </source>
</reference>
<dbReference type="InterPro" id="IPR009057">
    <property type="entry name" value="Homeodomain-like_sf"/>
</dbReference>
<organism evidence="4 5">
    <name type="scientific">Trichomonas vaginalis (strain ATCC PRA-98 / G3)</name>
    <dbReference type="NCBI Taxonomy" id="412133"/>
    <lineage>
        <taxon>Eukaryota</taxon>
        <taxon>Metamonada</taxon>
        <taxon>Parabasalia</taxon>
        <taxon>Trichomonadida</taxon>
        <taxon>Trichomonadidae</taxon>
        <taxon>Trichomonas</taxon>
    </lineage>
</organism>
<gene>
    <name evidence="4" type="ORF">TVAG_006160</name>
</gene>
<dbReference type="GO" id="GO:0005634">
    <property type="term" value="C:nucleus"/>
    <property type="evidence" value="ECO:0000318"/>
    <property type="project" value="GO_Central"/>
</dbReference>
<dbReference type="SUPFAM" id="SSF46689">
    <property type="entry name" value="Homeodomain-like"/>
    <property type="match status" value="1"/>
</dbReference>
<dbReference type="STRING" id="5722.A2E723"/>
<evidence type="ECO:0000259" key="2">
    <source>
        <dbReference type="PROSITE" id="PS50090"/>
    </source>
</evidence>